<feature type="non-terminal residue" evidence="1">
    <location>
        <position position="163"/>
    </location>
</feature>
<accession>A0A382V324</accession>
<sequence>MKRAWIALLLAASLPLFAEEKDWPPSKDLTDKGKRLKNPTASGRQLEVFRHGVKPEWGYKAPQRDTFVVIHPKKAQEQARLYVVLHSAGHDVISCVQCTRTVGNHDIYHSPDDFYALYLDCRANRGDWWWGGMHRRDARLTKKNYGANPAPVEKRVIDTGSWV</sequence>
<organism evidence="1">
    <name type="scientific">marine metagenome</name>
    <dbReference type="NCBI Taxonomy" id="408172"/>
    <lineage>
        <taxon>unclassified sequences</taxon>
        <taxon>metagenomes</taxon>
        <taxon>ecological metagenomes</taxon>
    </lineage>
</organism>
<proteinExistence type="predicted"/>
<protein>
    <submittedName>
        <fullName evidence="1">Uncharacterized protein</fullName>
    </submittedName>
</protein>
<name>A0A382V324_9ZZZZ</name>
<evidence type="ECO:0000313" key="1">
    <source>
        <dbReference type="EMBL" id="SVD40281.1"/>
    </source>
</evidence>
<dbReference type="EMBL" id="UINC01148417">
    <property type="protein sequence ID" value="SVD40281.1"/>
    <property type="molecule type" value="Genomic_DNA"/>
</dbReference>
<reference evidence="1" key="1">
    <citation type="submission" date="2018-05" db="EMBL/GenBank/DDBJ databases">
        <authorList>
            <person name="Lanie J.A."/>
            <person name="Ng W.-L."/>
            <person name="Kazmierczak K.M."/>
            <person name="Andrzejewski T.M."/>
            <person name="Davidsen T.M."/>
            <person name="Wayne K.J."/>
            <person name="Tettelin H."/>
            <person name="Glass J.I."/>
            <person name="Rusch D."/>
            <person name="Podicherti R."/>
            <person name="Tsui H.-C.T."/>
            <person name="Winkler M.E."/>
        </authorList>
    </citation>
    <scope>NUCLEOTIDE SEQUENCE</scope>
</reference>
<gene>
    <name evidence="1" type="ORF">METZ01_LOCUS393135</name>
</gene>
<dbReference type="AlphaFoldDB" id="A0A382V324"/>